<reference evidence="4 5" key="1">
    <citation type="submission" date="2024-09" db="EMBL/GenBank/DDBJ databases">
        <authorList>
            <person name="Ruan L."/>
        </authorList>
    </citation>
    <scope>NUCLEOTIDE SEQUENCE [LARGE SCALE GENOMIC DNA]</scope>
    <source>
        <strain evidence="4 5">D33</strain>
    </source>
</reference>
<name>A0ABV5B8D0_9BACL</name>
<protein>
    <submittedName>
        <fullName evidence="4">ABC transporter substrate-binding protein</fullName>
    </submittedName>
</protein>
<organism evidence="4 5">
    <name type="scientific">Paenibacillus terreus</name>
    <dbReference type="NCBI Taxonomy" id="1387834"/>
    <lineage>
        <taxon>Bacteria</taxon>
        <taxon>Bacillati</taxon>
        <taxon>Bacillota</taxon>
        <taxon>Bacilli</taxon>
        <taxon>Bacillales</taxon>
        <taxon>Paenibacillaceae</taxon>
        <taxon>Paenibacillus</taxon>
    </lineage>
</organism>
<dbReference type="EMBL" id="JBHILM010000008">
    <property type="protein sequence ID" value="MFB5681129.1"/>
    <property type="molecule type" value="Genomic_DNA"/>
</dbReference>
<feature type="domain" description="SsuA/THI5-like" evidence="3">
    <location>
        <begin position="94"/>
        <end position="292"/>
    </location>
</feature>
<feature type="signal peptide" evidence="2">
    <location>
        <begin position="1"/>
        <end position="24"/>
    </location>
</feature>
<accession>A0ABV5B8D0</accession>
<evidence type="ECO:0000256" key="1">
    <source>
        <dbReference type="SAM" id="MobiDB-lite"/>
    </source>
</evidence>
<proteinExistence type="predicted"/>
<feature type="chain" id="PRO_5047459118" evidence="2">
    <location>
        <begin position="25"/>
        <end position="377"/>
    </location>
</feature>
<evidence type="ECO:0000313" key="4">
    <source>
        <dbReference type="EMBL" id="MFB5681129.1"/>
    </source>
</evidence>
<dbReference type="RefSeq" id="WP_375524919.1">
    <property type="nucleotide sequence ID" value="NZ_JBHILM010000008.1"/>
</dbReference>
<evidence type="ECO:0000313" key="5">
    <source>
        <dbReference type="Proteomes" id="UP001580407"/>
    </source>
</evidence>
<sequence>MYSKQRFNKTIGAVIALSLVFTLAACGSSSKGDSASSSSSEAGGGTEAAASSALDNTTVDIAAGKPPWKGRDNKEVTITAGFSKGMTGIANQFAISKGWYEEAGIHLNFVDTINPVAAFGAGEVDIADGDPGTYIPAIVNGVKIKVVSNMWRSRGAYWIIAKPEIKSFADLKGKVVGSAQPIGGMALTLMDVLSQNGIDPKKDVQLVPNGVYQSAYAAFESGEVDATIIHQPFATMAEQSGKGTVLAKTWEFMPEYQTGVLVASEKLINEQPEVVERVLEVYFYANEYAKTHMDEFLPWAAKYLNLDEKTARTAIESESVLWENDPIVDTKRLQVTEDLLTEYGMQRDKISVDGTVDNTFAEHVAKRLKLGKYKSDK</sequence>
<dbReference type="PANTHER" id="PTHR30024">
    <property type="entry name" value="ALIPHATIC SULFONATES-BINDING PROTEIN-RELATED"/>
    <property type="match status" value="1"/>
</dbReference>
<feature type="region of interest" description="Disordered" evidence="1">
    <location>
        <begin position="29"/>
        <end position="51"/>
    </location>
</feature>
<dbReference type="PROSITE" id="PS51257">
    <property type="entry name" value="PROKAR_LIPOPROTEIN"/>
    <property type="match status" value="1"/>
</dbReference>
<keyword evidence="5" id="KW-1185">Reference proteome</keyword>
<gene>
    <name evidence="4" type="ORF">ACE3NQ_09425</name>
</gene>
<evidence type="ECO:0000259" key="3">
    <source>
        <dbReference type="Pfam" id="PF09084"/>
    </source>
</evidence>
<comment type="caution">
    <text evidence="4">The sequence shown here is derived from an EMBL/GenBank/DDBJ whole genome shotgun (WGS) entry which is preliminary data.</text>
</comment>
<dbReference type="Pfam" id="PF09084">
    <property type="entry name" value="NMT1"/>
    <property type="match status" value="1"/>
</dbReference>
<dbReference type="InterPro" id="IPR015168">
    <property type="entry name" value="SsuA/THI5"/>
</dbReference>
<evidence type="ECO:0000256" key="2">
    <source>
        <dbReference type="SAM" id="SignalP"/>
    </source>
</evidence>
<keyword evidence="2" id="KW-0732">Signal</keyword>
<dbReference type="Gene3D" id="3.40.190.10">
    <property type="entry name" value="Periplasmic binding protein-like II"/>
    <property type="match status" value="2"/>
</dbReference>
<dbReference type="SUPFAM" id="SSF53850">
    <property type="entry name" value="Periplasmic binding protein-like II"/>
    <property type="match status" value="1"/>
</dbReference>
<dbReference type="Proteomes" id="UP001580407">
    <property type="component" value="Unassembled WGS sequence"/>
</dbReference>